<keyword evidence="1" id="KW-0812">Transmembrane</keyword>
<dbReference type="OrthoDB" id="1936442at2759"/>
<feature type="transmembrane region" description="Helical" evidence="1">
    <location>
        <begin position="12"/>
        <end position="30"/>
    </location>
</feature>
<evidence type="ECO:0000256" key="1">
    <source>
        <dbReference type="SAM" id="Phobius"/>
    </source>
</evidence>
<keyword evidence="3" id="KW-1185">Reference proteome</keyword>
<gene>
    <name evidence="2" type="ORF">STAS_13582</name>
</gene>
<dbReference type="Proteomes" id="UP000325081">
    <property type="component" value="Unassembled WGS sequence"/>
</dbReference>
<dbReference type="AlphaFoldDB" id="A0A5A7PXD0"/>
<name>A0A5A7PXD0_STRAF</name>
<dbReference type="EMBL" id="BKCP01005294">
    <property type="protein sequence ID" value="GER37192.1"/>
    <property type="molecule type" value="Genomic_DNA"/>
</dbReference>
<sequence>MGYSKLVVTLDIIWNLAFVLVSVVMLICSAREKTNVLRVWVFSGSREDDIQREEDVRSGLFGISNVSRSSDHFIPYIATDLDDVVSNEYLAILVMLKSRALPKCTICINAN</sequence>
<proteinExistence type="predicted"/>
<organism evidence="2 3">
    <name type="scientific">Striga asiatica</name>
    <name type="common">Asiatic witchweed</name>
    <name type="synonym">Buchnera asiatica</name>
    <dbReference type="NCBI Taxonomy" id="4170"/>
    <lineage>
        <taxon>Eukaryota</taxon>
        <taxon>Viridiplantae</taxon>
        <taxon>Streptophyta</taxon>
        <taxon>Embryophyta</taxon>
        <taxon>Tracheophyta</taxon>
        <taxon>Spermatophyta</taxon>
        <taxon>Magnoliopsida</taxon>
        <taxon>eudicotyledons</taxon>
        <taxon>Gunneridae</taxon>
        <taxon>Pentapetalae</taxon>
        <taxon>asterids</taxon>
        <taxon>lamiids</taxon>
        <taxon>Lamiales</taxon>
        <taxon>Orobanchaceae</taxon>
        <taxon>Buchnereae</taxon>
        <taxon>Striga</taxon>
    </lineage>
</organism>
<keyword evidence="1" id="KW-1133">Transmembrane helix</keyword>
<evidence type="ECO:0000313" key="2">
    <source>
        <dbReference type="EMBL" id="GER37192.1"/>
    </source>
</evidence>
<keyword evidence="1" id="KW-0472">Membrane</keyword>
<reference evidence="3" key="1">
    <citation type="journal article" date="2019" name="Curr. Biol.">
        <title>Genome Sequence of Striga asiatica Provides Insight into the Evolution of Plant Parasitism.</title>
        <authorList>
            <person name="Yoshida S."/>
            <person name="Kim S."/>
            <person name="Wafula E.K."/>
            <person name="Tanskanen J."/>
            <person name="Kim Y.M."/>
            <person name="Honaas L."/>
            <person name="Yang Z."/>
            <person name="Spallek T."/>
            <person name="Conn C.E."/>
            <person name="Ichihashi Y."/>
            <person name="Cheong K."/>
            <person name="Cui S."/>
            <person name="Der J.P."/>
            <person name="Gundlach H."/>
            <person name="Jiao Y."/>
            <person name="Hori C."/>
            <person name="Ishida J.K."/>
            <person name="Kasahara H."/>
            <person name="Kiba T."/>
            <person name="Kim M.S."/>
            <person name="Koo N."/>
            <person name="Laohavisit A."/>
            <person name="Lee Y.H."/>
            <person name="Lumba S."/>
            <person name="McCourt P."/>
            <person name="Mortimer J.C."/>
            <person name="Mutuku J.M."/>
            <person name="Nomura T."/>
            <person name="Sasaki-Sekimoto Y."/>
            <person name="Seto Y."/>
            <person name="Wang Y."/>
            <person name="Wakatake T."/>
            <person name="Sakakibara H."/>
            <person name="Demura T."/>
            <person name="Yamaguchi S."/>
            <person name="Yoneyama K."/>
            <person name="Manabe R.I."/>
            <person name="Nelson D.C."/>
            <person name="Schulman A.H."/>
            <person name="Timko M.P."/>
            <person name="dePamphilis C.W."/>
            <person name="Choi D."/>
            <person name="Shirasu K."/>
        </authorList>
    </citation>
    <scope>NUCLEOTIDE SEQUENCE [LARGE SCALE GENOMIC DNA]</scope>
    <source>
        <strain evidence="3">cv. UVA1</strain>
    </source>
</reference>
<evidence type="ECO:0000313" key="3">
    <source>
        <dbReference type="Proteomes" id="UP000325081"/>
    </source>
</evidence>
<comment type="caution">
    <text evidence="2">The sequence shown here is derived from an EMBL/GenBank/DDBJ whole genome shotgun (WGS) entry which is preliminary data.</text>
</comment>
<protein>
    <submittedName>
        <fullName evidence="2">Zinc finger</fullName>
    </submittedName>
</protein>
<accession>A0A5A7PXD0</accession>